<evidence type="ECO:0000256" key="9">
    <source>
        <dbReference type="SAM" id="MobiDB-lite"/>
    </source>
</evidence>
<sequence length="240" mass="27012">MEGLRASSMVCRSRSGLFNIWLISGLRWNNTMNPPRILQAGIGDELAHIVGVVHEPLNQGVVQDLAHHIRVAQYLMLHTSMKLAEPIPRASRPPKPPRDPRPNGVAPTSADKWSALFNFQSLLTVILLLICTCAYIRSIFPSLLDRNKVGYVLINSSFTSRHPQGGLERVPIVLIHINRNVLEMCSDRRKEESLCCVLLRHNGGKHLVLVIDFDPLEGSSTTEPRPSNYIYYRADLSYEQ</sequence>
<evidence type="ECO:0000256" key="7">
    <source>
        <dbReference type="ARBA" id="ARBA00023034"/>
    </source>
</evidence>
<keyword evidence="6" id="KW-1133">Transmembrane helix</keyword>
<dbReference type="InterPro" id="IPR051523">
    <property type="entry name" value="KISH_domain"/>
</dbReference>
<name>A0A7R9F4X2_9NEOP</name>
<dbReference type="Pfam" id="PF06842">
    <property type="entry name" value="DUF1242"/>
    <property type="match status" value="1"/>
</dbReference>
<keyword evidence="5" id="KW-0732">Signal</keyword>
<evidence type="ECO:0000256" key="8">
    <source>
        <dbReference type="ARBA" id="ARBA00023136"/>
    </source>
</evidence>
<keyword evidence="8" id="KW-0472">Membrane</keyword>
<keyword evidence="7" id="KW-0333">Golgi apparatus</keyword>
<dbReference type="AlphaFoldDB" id="A0A7R9F4X2"/>
<dbReference type="InterPro" id="IPR009653">
    <property type="entry name" value="Ksh1"/>
</dbReference>
<evidence type="ECO:0000256" key="3">
    <source>
        <dbReference type="ARBA" id="ARBA00008961"/>
    </source>
</evidence>
<evidence type="ECO:0008006" key="11">
    <source>
        <dbReference type="Google" id="ProtNLM"/>
    </source>
</evidence>
<evidence type="ECO:0000256" key="4">
    <source>
        <dbReference type="ARBA" id="ARBA00022692"/>
    </source>
</evidence>
<accession>A0A7R9F4X2</accession>
<comment type="function">
    <text evidence="1">Involved in the early part of the secretory pathway.</text>
</comment>
<dbReference type="PANTHER" id="PTHR13229">
    <property type="entry name" value="PROTEIN KISH-A"/>
    <property type="match status" value="1"/>
</dbReference>
<evidence type="ECO:0000256" key="2">
    <source>
        <dbReference type="ARBA" id="ARBA00004614"/>
    </source>
</evidence>
<dbReference type="GO" id="GO:0000139">
    <property type="term" value="C:Golgi membrane"/>
    <property type="evidence" value="ECO:0007669"/>
    <property type="project" value="UniProtKB-SubCell"/>
</dbReference>
<evidence type="ECO:0000313" key="10">
    <source>
        <dbReference type="EMBL" id="CAD7447069.1"/>
    </source>
</evidence>
<organism evidence="10">
    <name type="scientific">Timema bartmani</name>
    <dbReference type="NCBI Taxonomy" id="61472"/>
    <lineage>
        <taxon>Eukaryota</taxon>
        <taxon>Metazoa</taxon>
        <taxon>Ecdysozoa</taxon>
        <taxon>Arthropoda</taxon>
        <taxon>Hexapoda</taxon>
        <taxon>Insecta</taxon>
        <taxon>Pterygota</taxon>
        <taxon>Neoptera</taxon>
        <taxon>Polyneoptera</taxon>
        <taxon>Phasmatodea</taxon>
        <taxon>Timematodea</taxon>
        <taxon>Timematoidea</taxon>
        <taxon>Timematidae</taxon>
        <taxon>Timema</taxon>
    </lineage>
</organism>
<comment type="subcellular location">
    <subcellularLocation>
        <location evidence="2">Golgi apparatus membrane</location>
        <topology evidence="2">Single-pass type I membrane protein</topology>
    </subcellularLocation>
</comment>
<dbReference type="EMBL" id="OD568529">
    <property type="protein sequence ID" value="CAD7447069.1"/>
    <property type="molecule type" value="Genomic_DNA"/>
</dbReference>
<reference evidence="10" key="1">
    <citation type="submission" date="2020-11" db="EMBL/GenBank/DDBJ databases">
        <authorList>
            <person name="Tran Van P."/>
        </authorList>
    </citation>
    <scope>NUCLEOTIDE SEQUENCE</scope>
</reference>
<protein>
    <recommendedName>
        <fullName evidence="11">Protein kish-A</fullName>
    </recommendedName>
</protein>
<comment type="similarity">
    <text evidence="3">Belongs to the KISH family.</text>
</comment>
<evidence type="ECO:0000256" key="6">
    <source>
        <dbReference type="ARBA" id="ARBA00022989"/>
    </source>
</evidence>
<evidence type="ECO:0000256" key="5">
    <source>
        <dbReference type="ARBA" id="ARBA00022729"/>
    </source>
</evidence>
<keyword evidence="4" id="KW-0812">Transmembrane</keyword>
<proteinExistence type="inferred from homology"/>
<feature type="region of interest" description="Disordered" evidence="9">
    <location>
        <begin position="86"/>
        <end position="106"/>
    </location>
</feature>
<gene>
    <name evidence="10" type="ORF">TBIB3V08_LOCUS9386</name>
</gene>
<evidence type="ECO:0000256" key="1">
    <source>
        <dbReference type="ARBA" id="ARBA00002154"/>
    </source>
</evidence>